<dbReference type="PANTHER" id="PTHR43316">
    <property type="entry name" value="HYDROLASE, HALOACID DELAHOGENASE-RELATED"/>
    <property type="match status" value="1"/>
</dbReference>
<evidence type="ECO:0000313" key="3">
    <source>
        <dbReference type="EMBL" id="NKQ55638.1"/>
    </source>
</evidence>
<accession>A0ABX1J758</accession>
<name>A0ABX1J758_9PSEU</name>
<dbReference type="Pfam" id="PF13419">
    <property type="entry name" value="HAD_2"/>
    <property type="match status" value="1"/>
</dbReference>
<evidence type="ECO:0000256" key="1">
    <source>
        <dbReference type="ARBA" id="ARBA00008106"/>
    </source>
</evidence>
<comment type="similarity">
    <text evidence="1">Belongs to the HAD-like hydrolase superfamily. S-2-haloalkanoic acid dehalogenase family.</text>
</comment>
<dbReference type="NCBIfam" id="TIGR01428">
    <property type="entry name" value="HAD_type_II"/>
    <property type="match status" value="1"/>
</dbReference>
<protein>
    <submittedName>
        <fullName evidence="3">Haloacid dehalogenase type II</fullName>
    </submittedName>
</protein>
<evidence type="ECO:0000313" key="4">
    <source>
        <dbReference type="Proteomes" id="UP000715441"/>
    </source>
</evidence>
<dbReference type="Proteomes" id="UP000715441">
    <property type="component" value="Unassembled WGS sequence"/>
</dbReference>
<dbReference type="InterPro" id="IPR006439">
    <property type="entry name" value="HAD-SF_hydro_IA"/>
</dbReference>
<dbReference type="InterPro" id="IPR051540">
    <property type="entry name" value="S-2-haloacid_dehalogenase"/>
</dbReference>
<dbReference type="InterPro" id="IPR036412">
    <property type="entry name" value="HAD-like_sf"/>
</dbReference>
<comment type="caution">
    <text evidence="3">The sequence shown here is derived from an EMBL/GenBank/DDBJ whole genome shotgun (WGS) entry which is preliminary data.</text>
</comment>
<evidence type="ECO:0000256" key="2">
    <source>
        <dbReference type="ARBA" id="ARBA00022801"/>
    </source>
</evidence>
<dbReference type="InterPro" id="IPR023214">
    <property type="entry name" value="HAD_sf"/>
</dbReference>
<proteinExistence type="inferred from homology"/>
<sequence length="232" mass="25111">MPTRPRTVAFDVVETLMSLEPLRLRFTEIGLAPELLERWFDRLLRDGMALTLAGDYEPFPNVAAAALRTLARGELDDDAIAHVLTGFGDLPAHPDVEPAMQILADAGISLACLSNGTAETTTQFLQRNELADHVDQVISVADIHSWKPPIQVYEHALNEIGHAASEVALVAVHAFDCHGAKRAGLTTGWASRLEGHYADVFLPADVVGQDLTEVARRLTALPTGKPGDPTRP</sequence>
<dbReference type="PRINTS" id="PR00413">
    <property type="entry name" value="HADHALOGNASE"/>
</dbReference>
<dbReference type="Gene3D" id="3.40.50.1000">
    <property type="entry name" value="HAD superfamily/HAD-like"/>
    <property type="match status" value="1"/>
</dbReference>
<dbReference type="PANTHER" id="PTHR43316:SF3">
    <property type="entry name" value="HALOACID DEHALOGENASE, TYPE II (AFU_ORTHOLOGUE AFUA_2G07750)-RELATED"/>
    <property type="match status" value="1"/>
</dbReference>
<organism evidence="3 4">
    <name type="scientific">Amycolatopsis acididurans</name>
    <dbReference type="NCBI Taxonomy" id="2724524"/>
    <lineage>
        <taxon>Bacteria</taxon>
        <taxon>Bacillati</taxon>
        <taxon>Actinomycetota</taxon>
        <taxon>Actinomycetes</taxon>
        <taxon>Pseudonocardiales</taxon>
        <taxon>Pseudonocardiaceae</taxon>
        <taxon>Amycolatopsis</taxon>
    </lineage>
</organism>
<keyword evidence="4" id="KW-1185">Reference proteome</keyword>
<dbReference type="InterPro" id="IPR023198">
    <property type="entry name" value="PGP-like_dom2"/>
</dbReference>
<dbReference type="EMBL" id="JAAXLS010000016">
    <property type="protein sequence ID" value="NKQ55638.1"/>
    <property type="molecule type" value="Genomic_DNA"/>
</dbReference>
<keyword evidence="2" id="KW-0378">Hydrolase</keyword>
<dbReference type="SFLD" id="SFLDS00003">
    <property type="entry name" value="Haloacid_Dehalogenase"/>
    <property type="match status" value="1"/>
</dbReference>
<reference evidence="3 4" key="1">
    <citation type="submission" date="2020-04" db="EMBL/GenBank/DDBJ databases">
        <title>Novel species.</title>
        <authorList>
            <person name="Teo W.F.A."/>
            <person name="Lipun K."/>
            <person name="Srisuk N."/>
            <person name="Duangmal K."/>
        </authorList>
    </citation>
    <scope>NUCLEOTIDE SEQUENCE [LARGE SCALE GENOMIC DNA]</scope>
    <source>
        <strain evidence="3 4">K13G38</strain>
    </source>
</reference>
<dbReference type="InterPro" id="IPR006328">
    <property type="entry name" value="2-HAD"/>
</dbReference>
<dbReference type="Gene3D" id="1.10.150.240">
    <property type="entry name" value="Putative phosphatase, domain 2"/>
    <property type="match status" value="1"/>
</dbReference>
<dbReference type="NCBIfam" id="TIGR01493">
    <property type="entry name" value="HAD-SF-IA-v2"/>
    <property type="match status" value="1"/>
</dbReference>
<gene>
    <name evidence="3" type="ORF">HFP15_22405</name>
</gene>
<dbReference type="InterPro" id="IPR041492">
    <property type="entry name" value="HAD_2"/>
</dbReference>
<dbReference type="SFLD" id="SFLDG01129">
    <property type="entry name" value="C1.5:_HAD__Beta-PGM__Phosphata"/>
    <property type="match status" value="1"/>
</dbReference>
<dbReference type="SUPFAM" id="SSF56784">
    <property type="entry name" value="HAD-like"/>
    <property type="match status" value="1"/>
</dbReference>